<dbReference type="EMBL" id="CP050066">
    <property type="protein sequence ID" value="QIP05550.1"/>
    <property type="molecule type" value="Genomic_DNA"/>
</dbReference>
<dbReference type="GO" id="GO:0016791">
    <property type="term" value="F:phosphatase activity"/>
    <property type="evidence" value="ECO:0007669"/>
    <property type="project" value="TreeGrafter"/>
</dbReference>
<reference evidence="2 3" key="1">
    <citation type="journal article" date="2020" name="Int. J. Syst. Evol. Microbiol.">
        <title>Description and complete genome sequences of Bradyrhizobium symbiodeficiens sp. nov., a non-symbiotic bacterium associated with legumes native to Canada.</title>
        <authorList>
            <person name="Bromfield E.S.P."/>
            <person name="Cloutier S."/>
            <person name="Nguyen H.D.T."/>
        </authorList>
    </citation>
    <scope>NUCLEOTIDE SEQUENCE [LARGE SCALE GENOMIC DNA]</scope>
    <source>
        <strain evidence="2 3">101S1MB</strain>
    </source>
</reference>
<dbReference type="InterPro" id="IPR004843">
    <property type="entry name" value="Calcineurin-like_PHP"/>
</dbReference>
<feature type="domain" description="Calcineurin-like phosphoesterase" evidence="1">
    <location>
        <begin position="21"/>
        <end position="217"/>
    </location>
</feature>
<organism evidence="2 3">
    <name type="scientific">Bradyrhizobium symbiodeficiens</name>
    <dbReference type="NCBI Taxonomy" id="1404367"/>
    <lineage>
        <taxon>Bacteria</taxon>
        <taxon>Pseudomonadati</taxon>
        <taxon>Pseudomonadota</taxon>
        <taxon>Alphaproteobacteria</taxon>
        <taxon>Hyphomicrobiales</taxon>
        <taxon>Nitrobacteraceae</taxon>
        <taxon>Bradyrhizobium</taxon>
    </lineage>
</organism>
<accession>A0A6G8ZZC8</accession>
<dbReference type="AlphaFoldDB" id="A0A6G8ZZC8"/>
<dbReference type="RefSeq" id="WP_166466890.1">
    <property type="nucleotide sequence ID" value="NZ_CP050066.2"/>
</dbReference>
<gene>
    <name evidence="2" type="ORF">HAV00_04465</name>
</gene>
<protein>
    <submittedName>
        <fullName evidence="2">Metallophosphoesterase family protein</fullName>
        <ecNumber evidence="2">3.1.-.-</ecNumber>
    </submittedName>
</protein>
<name>A0A6G8ZZC8_9BRAD</name>
<keyword evidence="2" id="KW-0378">Hydrolase</keyword>
<dbReference type="SUPFAM" id="SSF56300">
    <property type="entry name" value="Metallo-dependent phosphatases"/>
    <property type="match status" value="1"/>
</dbReference>
<dbReference type="GO" id="GO:0005737">
    <property type="term" value="C:cytoplasm"/>
    <property type="evidence" value="ECO:0007669"/>
    <property type="project" value="TreeGrafter"/>
</dbReference>
<dbReference type="GO" id="GO:0110154">
    <property type="term" value="P:RNA decapping"/>
    <property type="evidence" value="ECO:0007669"/>
    <property type="project" value="TreeGrafter"/>
</dbReference>
<dbReference type="CDD" id="cd00144">
    <property type="entry name" value="MPP_PPP_family"/>
    <property type="match status" value="1"/>
</dbReference>
<dbReference type="EC" id="3.1.-.-" evidence="2"/>
<dbReference type="GO" id="GO:0008803">
    <property type="term" value="F:bis(5'-nucleosyl)-tetraphosphatase (symmetrical) activity"/>
    <property type="evidence" value="ECO:0007669"/>
    <property type="project" value="TreeGrafter"/>
</dbReference>
<dbReference type="Gene3D" id="3.60.21.10">
    <property type="match status" value="1"/>
</dbReference>
<sequence length="259" mass="28863">MFRLKRSRKVSHEPRLPEGVRIYAFGDIHGCVDLLHNSFAAIDEDLGQNPVDRAVEVFLGDYIDRGPQSSQTLDLLIERSRTRETVCLKGNHEAFFLGVLRDPSKIGDWKQFGGLQTLMSYGINPPLNPTAAERTDLISTLLELIPPSHLQFLRGLKPSFTCGDFYFVHAGVRPGIPLREQQETDLLWIRDEFLESKENFGKFVVHGHTPVEAPDIRHNRINIDTGAYATGNLTLLSIQGSSMLPMPLSAGKSLSGTTP</sequence>
<evidence type="ECO:0000313" key="2">
    <source>
        <dbReference type="EMBL" id="QIP05550.1"/>
    </source>
</evidence>
<evidence type="ECO:0000259" key="1">
    <source>
        <dbReference type="Pfam" id="PF00149"/>
    </source>
</evidence>
<evidence type="ECO:0000313" key="3">
    <source>
        <dbReference type="Proteomes" id="UP000500895"/>
    </source>
</evidence>
<dbReference type="InterPro" id="IPR050126">
    <property type="entry name" value="Ap4A_hydrolase"/>
</dbReference>
<dbReference type="InterPro" id="IPR029052">
    <property type="entry name" value="Metallo-depent_PP-like"/>
</dbReference>
<dbReference type="Proteomes" id="UP000500895">
    <property type="component" value="Chromosome"/>
</dbReference>
<proteinExistence type="predicted"/>
<dbReference type="Pfam" id="PF00149">
    <property type="entry name" value="Metallophos"/>
    <property type="match status" value="1"/>
</dbReference>
<dbReference type="PANTHER" id="PTHR42850:SF4">
    <property type="entry name" value="ZINC-DEPENDENT ENDOPOLYPHOSPHATASE"/>
    <property type="match status" value="1"/>
</dbReference>
<dbReference type="PANTHER" id="PTHR42850">
    <property type="entry name" value="METALLOPHOSPHOESTERASE"/>
    <property type="match status" value="1"/>
</dbReference>